<dbReference type="SUPFAM" id="SSF52833">
    <property type="entry name" value="Thioredoxin-like"/>
    <property type="match status" value="1"/>
</dbReference>
<accession>A0ABW3TA42</accession>
<sequence length="202" mass="22287">MTTEQVKVYVWTDFVCPYCLIGESTIHAAVEAEGAALVWLPFELRPHPTPTLHPEDDYLQTTWKQSVYPTAERLGVGIRLPTISPQPYTRTAFIGMQWAADQGKANTYVEAVLRSFFQENRDIGDVAVLKQIVSGLGLDADDFEVALVQSEYARRHDAALALARNVGVQAVPSVLIGDHLTSGMRDVGSLRAMIRAATFNLL</sequence>
<name>A0ABW3TA42_9RHOB</name>
<dbReference type="InterPro" id="IPR001853">
    <property type="entry name" value="DSBA-like_thioredoxin_dom"/>
</dbReference>
<comment type="caution">
    <text evidence="2">The sequence shown here is derived from an EMBL/GenBank/DDBJ whole genome shotgun (WGS) entry which is preliminary data.</text>
</comment>
<evidence type="ECO:0000313" key="3">
    <source>
        <dbReference type="Proteomes" id="UP001597151"/>
    </source>
</evidence>
<feature type="domain" description="DSBA-like thioredoxin" evidence="1">
    <location>
        <begin position="8"/>
        <end position="191"/>
    </location>
</feature>
<protein>
    <submittedName>
        <fullName evidence="2">DsbA family protein</fullName>
    </submittedName>
</protein>
<dbReference type="RefSeq" id="WP_380789284.1">
    <property type="nucleotide sequence ID" value="NZ_JBHTKR010000002.1"/>
</dbReference>
<evidence type="ECO:0000259" key="1">
    <source>
        <dbReference type="Pfam" id="PF01323"/>
    </source>
</evidence>
<evidence type="ECO:0000313" key="2">
    <source>
        <dbReference type="EMBL" id="MFD1193938.1"/>
    </source>
</evidence>
<proteinExistence type="predicted"/>
<dbReference type="PANTHER" id="PTHR13887">
    <property type="entry name" value="GLUTATHIONE S-TRANSFERASE KAPPA"/>
    <property type="match status" value="1"/>
</dbReference>
<keyword evidence="3" id="KW-1185">Reference proteome</keyword>
<dbReference type="InterPro" id="IPR036249">
    <property type="entry name" value="Thioredoxin-like_sf"/>
</dbReference>
<organism evidence="2 3">
    <name type="scientific">Seohaeicola saemankumensis</name>
    <dbReference type="NCBI Taxonomy" id="481181"/>
    <lineage>
        <taxon>Bacteria</taxon>
        <taxon>Pseudomonadati</taxon>
        <taxon>Pseudomonadota</taxon>
        <taxon>Alphaproteobacteria</taxon>
        <taxon>Rhodobacterales</taxon>
        <taxon>Roseobacteraceae</taxon>
        <taxon>Seohaeicola</taxon>
    </lineage>
</organism>
<dbReference type="Proteomes" id="UP001597151">
    <property type="component" value="Unassembled WGS sequence"/>
</dbReference>
<reference evidence="3" key="1">
    <citation type="journal article" date="2019" name="Int. J. Syst. Evol. Microbiol.">
        <title>The Global Catalogue of Microorganisms (GCM) 10K type strain sequencing project: providing services to taxonomists for standard genome sequencing and annotation.</title>
        <authorList>
            <consortium name="The Broad Institute Genomics Platform"/>
            <consortium name="The Broad Institute Genome Sequencing Center for Infectious Disease"/>
            <person name="Wu L."/>
            <person name="Ma J."/>
        </authorList>
    </citation>
    <scope>NUCLEOTIDE SEQUENCE [LARGE SCALE GENOMIC DNA]</scope>
    <source>
        <strain evidence="3">CCUG 55328</strain>
    </source>
</reference>
<dbReference type="Gene3D" id="3.40.30.10">
    <property type="entry name" value="Glutaredoxin"/>
    <property type="match status" value="1"/>
</dbReference>
<gene>
    <name evidence="2" type="ORF">ACFQ3C_04585</name>
</gene>
<dbReference type="PANTHER" id="PTHR13887:SF33">
    <property type="entry name" value="ISOMERASE"/>
    <property type="match status" value="1"/>
</dbReference>
<dbReference type="EMBL" id="JBHTKR010000002">
    <property type="protein sequence ID" value="MFD1193938.1"/>
    <property type="molecule type" value="Genomic_DNA"/>
</dbReference>
<dbReference type="Pfam" id="PF01323">
    <property type="entry name" value="DSBA"/>
    <property type="match status" value="1"/>
</dbReference>